<dbReference type="InterPro" id="IPR047817">
    <property type="entry name" value="ABC2_TM_bact-type"/>
</dbReference>
<sequence length="282" mass="30115">MNPSVAAVGAGFQRGWIEFRQTVTNAGQAVGWLFLPVVGLVVMYLLRGTPVPGTDFSLGARAIPGILGFSVVMTGLMGLALALTMDREDGTLLRAKATPNGMLGYVTGKVVSQAGMTIGVLIIVLIPAALLFQGLQLDRASSWLNLAWVLALGLVATLPIGAMLGSLFPNTQGLSFLSLLVMGLVMISGVFYPITGFPGWLQWVAQVFPLYWLGLGMRWALLPDALSAAELGGSWRQLEMVAVLGAWAVFGFVTAPIVLRRMARRESGSRVAARKDKAIQQW</sequence>
<gene>
    <name evidence="8" type="ORF">GCM10009765_10290</name>
</gene>
<feature type="transmembrane region" description="Helical" evidence="6">
    <location>
        <begin position="110"/>
        <end position="132"/>
    </location>
</feature>
<feature type="transmembrane region" description="Helical" evidence="6">
    <location>
        <begin position="241"/>
        <end position="259"/>
    </location>
</feature>
<evidence type="ECO:0000313" key="9">
    <source>
        <dbReference type="Proteomes" id="UP001500618"/>
    </source>
</evidence>
<evidence type="ECO:0000256" key="1">
    <source>
        <dbReference type="ARBA" id="ARBA00004141"/>
    </source>
</evidence>
<feature type="domain" description="ABC transmembrane type-2" evidence="7">
    <location>
        <begin position="27"/>
        <end position="262"/>
    </location>
</feature>
<accession>A0ABN2FZQ3</accession>
<evidence type="ECO:0000313" key="8">
    <source>
        <dbReference type="EMBL" id="GAA1662742.1"/>
    </source>
</evidence>
<dbReference type="Pfam" id="PF01061">
    <property type="entry name" value="ABC2_membrane"/>
    <property type="match status" value="1"/>
</dbReference>
<dbReference type="InterPro" id="IPR051784">
    <property type="entry name" value="Nod_factor_ABC_transporter"/>
</dbReference>
<organism evidence="8 9">
    <name type="scientific">Fodinicola feengrottensis</name>
    <dbReference type="NCBI Taxonomy" id="435914"/>
    <lineage>
        <taxon>Bacteria</taxon>
        <taxon>Bacillati</taxon>
        <taxon>Actinomycetota</taxon>
        <taxon>Actinomycetes</taxon>
        <taxon>Mycobacteriales</taxon>
        <taxon>Fodinicola</taxon>
    </lineage>
</organism>
<evidence type="ECO:0000256" key="5">
    <source>
        <dbReference type="ARBA" id="ARBA00023251"/>
    </source>
</evidence>
<dbReference type="PIRSF" id="PIRSF006648">
    <property type="entry name" value="DrrB"/>
    <property type="match status" value="1"/>
</dbReference>
<feature type="transmembrane region" description="Helical" evidence="6">
    <location>
        <begin position="201"/>
        <end position="221"/>
    </location>
</feature>
<feature type="transmembrane region" description="Helical" evidence="6">
    <location>
        <begin position="144"/>
        <end position="168"/>
    </location>
</feature>
<name>A0ABN2FZQ3_9ACTN</name>
<keyword evidence="2 6" id="KW-0812">Transmembrane</keyword>
<keyword evidence="9" id="KW-1185">Reference proteome</keyword>
<reference evidence="8 9" key="1">
    <citation type="journal article" date="2019" name="Int. J. Syst. Evol. Microbiol.">
        <title>The Global Catalogue of Microorganisms (GCM) 10K type strain sequencing project: providing services to taxonomists for standard genome sequencing and annotation.</title>
        <authorList>
            <consortium name="The Broad Institute Genomics Platform"/>
            <consortium name="The Broad Institute Genome Sequencing Center for Infectious Disease"/>
            <person name="Wu L."/>
            <person name="Ma J."/>
        </authorList>
    </citation>
    <scope>NUCLEOTIDE SEQUENCE [LARGE SCALE GENOMIC DNA]</scope>
    <source>
        <strain evidence="8 9">JCM 14718</strain>
    </source>
</reference>
<dbReference type="InterPro" id="IPR000412">
    <property type="entry name" value="ABC_2_transport"/>
</dbReference>
<comment type="subcellular location">
    <subcellularLocation>
        <location evidence="6">Cell membrane</location>
        <topology evidence="6">Multi-pass membrane protein</topology>
    </subcellularLocation>
    <subcellularLocation>
        <location evidence="1">Membrane</location>
        <topology evidence="1">Multi-pass membrane protein</topology>
    </subcellularLocation>
</comment>
<keyword evidence="5" id="KW-0046">Antibiotic resistance</keyword>
<protein>
    <recommendedName>
        <fullName evidence="6">Transport permease protein</fullName>
    </recommendedName>
</protein>
<dbReference type="RefSeq" id="WP_344307604.1">
    <property type="nucleotide sequence ID" value="NZ_BAAANY010000003.1"/>
</dbReference>
<keyword evidence="4 6" id="KW-0472">Membrane</keyword>
<dbReference type="PROSITE" id="PS51012">
    <property type="entry name" value="ABC_TM2"/>
    <property type="match status" value="1"/>
</dbReference>
<keyword evidence="3 6" id="KW-1133">Transmembrane helix</keyword>
<dbReference type="Proteomes" id="UP001500618">
    <property type="component" value="Unassembled WGS sequence"/>
</dbReference>
<proteinExistence type="inferred from homology"/>
<dbReference type="EMBL" id="BAAANY010000003">
    <property type="protein sequence ID" value="GAA1662742.1"/>
    <property type="molecule type" value="Genomic_DNA"/>
</dbReference>
<evidence type="ECO:0000256" key="4">
    <source>
        <dbReference type="ARBA" id="ARBA00023136"/>
    </source>
</evidence>
<dbReference type="PANTHER" id="PTHR43229">
    <property type="entry name" value="NODULATION PROTEIN J"/>
    <property type="match status" value="1"/>
</dbReference>
<evidence type="ECO:0000256" key="6">
    <source>
        <dbReference type="RuleBase" id="RU361157"/>
    </source>
</evidence>
<evidence type="ECO:0000259" key="7">
    <source>
        <dbReference type="PROSITE" id="PS51012"/>
    </source>
</evidence>
<comment type="similarity">
    <text evidence="6">Belongs to the ABC-2 integral membrane protein family.</text>
</comment>
<evidence type="ECO:0000256" key="3">
    <source>
        <dbReference type="ARBA" id="ARBA00022989"/>
    </source>
</evidence>
<feature type="transmembrane region" description="Helical" evidence="6">
    <location>
        <begin position="58"/>
        <end position="83"/>
    </location>
</feature>
<keyword evidence="6" id="KW-1003">Cell membrane</keyword>
<evidence type="ECO:0000256" key="2">
    <source>
        <dbReference type="ARBA" id="ARBA00022692"/>
    </source>
</evidence>
<dbReference type="PANTHER" id="PTHR43229:SF2">
    <property type="entry name" value="NODULATION PROTEIN J"/>
    <property type="match status" value="1"/>
</dbReference>
<keyword evidence="6" id="KW-0813">Transport</keyword>
<comment type="caution">
    <text evidence="8">The sequence shown here is derived from an EMBL/GenBank/DDBJ whole genome shotgun (WGS) entry which is preliminary data.</text>
</comment>
<dbReference type="InterPro" id="IPR013525">
    <property type="entry name" value="ABC2_TM"/>
</dbReference>
<feature type="transmembrane region" description="Helical" evidence="6">
    <location>
        <begin position="174"/>
        <end position="194"/>
    </location>
</feature>
<feature type="transmembrane region" description="Helical" evidence="6">
    <location>
        <begin position="29"/>
        <end position="46"/>
    </location>
</feature>